<organism evidence="1 2">
    <name type="scientific">Acanthoscelides obtectus</name>
    <name type="common">Bean weevil</name>
    <name type="synonym">Bruchus obtectus</name>
    <dbReference type="NCBI Taxonomy" id="200917"/>
    <lineage>
        <taxon>Eukaryota</taxon>
        <taxon>Metazoa</taxon>
        <taxon>Ecdysozoa</taxon>
        <taxon>Arthropoda</taxon>
        <taxon>Hexapoda</taxon>
        <taxon>Insecta</taxon>
        <taxon>Pterygota</taxon>
        <taxon>Neoptera</taxon>
        <taxon>Endopterygota</taxon>
        <taxon>Coleoptera</taxon>
        <taxon>Polyphaga</taxon>
        <taxon>Cucujiformia</taxon>
        <taxon>Chrysomeloidea</taxon>
        <taxon>Chrysomelidae</taxon>
        <taxon>Bruchinae</taxon>
        <taxon>Bruchini</taxon>
        <taxon>Acanthoscelides</taxon>
    </lineage>
</organism>
<evidence type="ECO:0000313" key="1">
    <source>
        <dbReference type="EMBL" id="CAH1995209.1"/>
    </source>
</evidence>
<dbReference type="EMBL" id="CAKOFQ010007218">
    <property type="protein sequence ID" value="CAH1995209.1"/>
    <property type="molecule type" value="Genomic_DNA"/>
</dbReference>
<gene>
    <name evidence="1" type="ORF">ACAOBT_LOCUS22467</name>
</gene>
<dbReference type="Proteomes" id="UP001152888">
    <property type="component" value="Unassembled WGS sequence"/>
</dbReference>
<name>A0A9P0LEA7_ACAOB</name>
<comment type="caution">
    <text evidence="1">The sequence shown here is derived from an EMBL/GenBank/DDBJ whole genome shotgun (WGS) entry which is preliminary data.</text>
</comment>
<evidence type="ECO:0000313" key="2">
    <source>
        <dbReference type="Proteomes" id="UP001152888"/>
    </source>
</evidence>
<keyword evidence="2" id="KW-1185">Reference proteome</keyword>
<proteinExistence type="predicted"/>
<sequence>MAEYGIRFKGVSLHEALTMIEDDGIEADSITLLPPTNACENVTDADSGDEDQLDINNLPGSLMQGEVDINVRKEQEMMTIYLLAK</sequence>
<dbReference type="AlphaFoldDB" id="A0A9P0LEA7"/>
<dbReference type="OrthoDB" id="6762366at2759"/>
<reference evidence="1" key="1">
    <citation type="submission" date="2022-03" db="EMBL/GenBank/DDBJ databases">
        <authorList>
            <person name="Sayadi A."/>
        </authorList>
    </citation>
    <scope>NUCLEOTIDE SEQUENCE</scope>
</reference>
<protein>
    <submittedName>
        <fullName evidence="1">Uncharacterized protein</fullName>
    </submittedName>
</protein>
<accession>A0A9P0LEA7</accession>